<feature type="compositionally biased region" description="Low complexity" evidence="1">
    <location>
        <begin position="158"/>
        <end position="181"/>
    </location>
</feature>
<evidence type="ECO:0008006" key="4">
    <source>
        <dbReference type="Google" id="ProtNLM"/>
    </source>
</evidence>
<gene>
    <name evidence="2" type="ORF">DDE83_004678</name>
</gene>
<dbReference type="STRING" id="183478.A0A364N3V9"/>
<reference evidence="3" key="1">
    <citation type="submission" date="2018-05" db="EMBL/GenBank/DDBJ databases">
        <title>Draft genome sequence of Stemphylium lycopersici strain CIDEFI 213.</title>
        <authorList>
            <person name="Medina R."/>
            <person name="Franco M.E.E."/>
            <person name="Lucentini C.G."/>
            <person name="Saparrat M.C.N."/>
            <person name="Balatti P.A."/>
        </authorList>
    </citation>
    <scope>NUCLEOTIDE SEQUENCE [LARGE SCALE GENOMIC DNA]</scope>
    <source>
        <strain evidence="3">CIDEFI 213</strain>
    </source>
</reference>
<sequence length="320" mass="33450">MSECTLSPCVGWQIQATYILIMLPDTMQWLLFAQLFAFGVAAHWDWWLQGLPNCWQDCVASTQDGCSSRKCMCKTSGSSASYLPNAVACAVSTCDADEWALELVLGPLQLYCDAIDFSIPDQVMDNAYSAASDESKQTSTTTTRQVHSSTKESKSKTDSPTLTATAASAPTPTSTPTTTTTGKHSSDETEDLTSAVSTTITETTTDSAGNTLQIIVPIVMGPTSISTGSIVTSTVGGSSRSHSSSAHSTTSASPSPTAQTPSPAPTADPSSTLESGSEETEPPANGNGSPFENMQADAGRWAASAAHMIMGAFFALIVRL</sequence>
<dbReference type="EMBL" id="QGDH01000059">
    <property type="protein sequence ID" value="RAR11143.1"/>
    <property type="molecule type" value="Genomic_DNA"/>
</dbReference>
<protein>
    <recommendedName>
        <fullName evidence="4">Extracellular membrane protein CFEM domain-containing protein</fullName>
    </recommendedName>
</protein>
<feature type="compositionally biased region" description="Polar residues" evidence="1">
    <location>
        <begin position="137"/>
        <end position="147"/>
    </location>
</feature>
<name>A0A364N3V9_STELY</name>
<evidence type="ECO:0000256" key="1">
    <source>
        <dbReference type="SAM" id="MobiDB-lite"/>
    </source>
</evidence>
<dbReference type="OrthoDB" id="3695248at2759"/>
<dbReference type="AlphaFoldDB" id="A0A364N3V9"/>
<comment type="caution">
    <text evidence="2">The sequence shown here is derived from an EMBL/GenBank/DDBJ whole genome shotgun (WGS) entry which is preliminary data.</text>
</comment>
<organism evidence="2 3">
    <name type="scientific">Stemphylium lycopersici</name>
    <name type="common">Tomato gray leaf spot disease fungus</name>
    <name type="synonym">Thyrospora lycopersici</name>
    <dbReference type="NCBI Taxonomy" id="183478"/>
    <lineage>
        <taxon>Eukaryota</taxon>
        <taxon>Fungi</taxon>
        <taxon>Dikarya</taxon>
        <taxon>Ascomycota</taxon>
        <taxon>Pezizomycotina</taxon>
        <taxon>Dothideomycetes</taxon>
        <taxon>Pleosporomycetidae</taxon>
        <taxon>Pleosporales</taxon>
        <taxon>Pleosporineae</taxon>
        <taxon>Pleosporaceae</taxon>
        <taxon>Stemphylium</taxon>
    </lineage>
</organism>
<accession>A0A364N3V9</accession>
<evidence type="ECO:0000313" key="3">
    <source>
        <dbReference type="Proteomes" id="UP000249619"/>
    </source>
</evidence>
<dbReference type="Proteomes" id="UP000249619">
    <property type="component" value="Unassembled WGS sequence"/>
</dbReference>
<feature type="region of interest" description="Disordered" evidence="1">
    <location>
        <begin position="224"/>
        <end position="293"/>
    </location>
</feature>
<feature type="compositionally biased region" description="Low complexity" evidence="1">
    <location>
        <begin position="224"/>
        <end position="275"/>
    </location>
</feature>
<evidence type="ECO:0000313" key="2">
    <source>
        <dbReference type="EMBL" id="RAR11143.1"/>
    </source>
</evidence>
<keyword evidence="3" id="KW-1185">Reference proteome</keyword>
<proteinExistence type="predicted"/>
<feature type="region of interest" description="Disordered" evidence="1">
    <location>
        <begin position="130"/>
        <end position="195"/>
    </location>
</feature>